<evidence type="ECO:0000313" key="1">
    <source>
        <dbReference type="EMBL" id="GMF65414.1"/>
    </source>
</evidence>
<gene>
    <name evidence="1" type="ORF">Plil01_001808200</name>
</gene>
<sequence length="68" mass="7582">MSITLETMVLNGTAFNHSGQTSQSASDTSSWHGPPIWFALTEPMSLAEGVRHDFRLGRMRSLCWLICL</sequence>
<name>A0A9W7D966_9STRA</name>
<evidence type="ECO:0000313" key="2">
    <source>
        <dbReference type="Proteomes" id="UP001165083"/>
    </source>
</evidence>
<dbReference type="Proteomes" id="UP001165083">
    <property type="component" value="Unassembled WGS sequence"/>
</dbReference>
<dbReference type="AlphaFoldDB" id="A0A9W7D966"/>
<dbReference type="EMBL" id="BSXW01012466">
    <property type="protein sequence ID" value="GMF65414.1"/>
    <property type="molecule type" value="Genomic_DNA"/>
</dbReference>
<protein>
    <submittedName>
        <fullName evidence="1">Unnamed protein product</fullName>
    </submittedName>
</protein>
<reference evidence="1" key="1">
    <citation type="submission" date="2023-04" db="EMBL/GenBank/DDBJ databases">
        <title>Phytophthora lilii NBRC 32176.</title>
        <authorList>
            <person name="Ichikawa N."/>
            <person name="Sato H."/>
            <person name="Tonouchi N."/>
        </authorList>
    </citation>
    <scope>NUCLEOTIDE SEQUENCE</scope>
    <source>
        <strain evidence="1">NBRC 32176</strain>
    </source>
</reference>
<comment type="caution">
    <text evidence="1">The sequence shown here is derived from an EMBL/GenBank/DDBJ whole genome shotgun (WGS) entry which is preliminary data.</text>
</comment>
<proteinExistence type="predicted"/>
<keyword evidence="2" id="KW-1185">Reference proteome</keyword>
<accession>A0A9W7D966</accession>
<organism evidence="1 2">
    <name type="scientific">Phytophthora lilii</name>
    <dbReference type="NCBI Taxonomy" id="2077276"/>
    <lineage>
        <taxon>Eukaryota</taxon>
        <taxon>Sar</taxon>
        <taxon>Stramenopiles</taxon>
        <taxon>Oomycota</taxon>
        <taxon>Peronosporomycetes</taxon>
        <taxon>Peronosporales</taxon>
        <taxon>Peronosporaceae</taxon>
        <taxon>Phytophthora</taxon>
    </lineage>
</organism>